<proteinExistence type="predicted"/>
<evidence type="ECO:0000313" key="1">
    <source>
        <dbReference type="EMBL" id="VYT27339.1"/>
    </source>
</evidence>
<protein>
    <submittedName>
        <fullName evidence="1">Uncharacterized protein</fullName>
    </submittedName>
</protein>
<gene>
    <name evidence="1" type="ORF">AULFYP135_02404</name>
</gene>
<name>A0A6N2VA07_9FIRM</name>
<reference evidence="1" key="1">
    <citation type="submission" date="2019-11" db="EMBL/GenBank/DDBJ databases">
        <authorList>
            <person name="Feng L."/>
        </authorList>
    </citation>
    <scope>NUCLEOTIDE SEQUENCE</scope>
    <source>
        <strain evidence="1">AundefinedLFYP135</strain>
    </source>
</reference>
<accession>A0A6N2VA07</accession>
<dbReference type="AlphaFoldDB" id="A0A6N2VA07"/>
<dbReference type="EMBL" id="CACRSL010000005">
    <property type="protein sequence ID" value="VYT27339.1"/>
    <property type="molecule type" value="Genomic_DNA"/>
</dbReference>
<organism evidence="1">
    <name type="scientific">uncultured Anaerotruncus sp</name>
    <dbReference type="NCBI Taxonomy" id="905011"/>
    <lineage>
        <taxon>Bacteria</taxon>
        <taxon>Bacillati</taxon>
        <taxon>Bacillota</taxon>
        <taxon>Clostridia</taxon>
        <taxon>Eubacteriales</taxon>
        <taxon>Oscillospiraceae</taxon>
        <taxon>Anaerotruncus</taxon>
        <taxon>environmental samples</taxon>
    </lineage>
</organism>
<sequence>MGAHDAYPQGAKVSHRGKHWVSEIDANTYEPGVYGWAEQQ</sequence>